<evidence type="ECO:0000256" key="6">
    <source>
        <dbReference type="ARBA" id="ARBA00023136"/>
    </source>
</evidence>
<evidence type="ECO:0000256" key="1">
    <source>
        <dbReference type="ARBA" id="ARBA00004479"/>
    </source>
</evidence>
<evidence type="ECO:0000313" key="11">
    <source>
        <dbReference type="EMBL" id="EUB65047.1"/>
    </source>
</evidence>
<comment type="subcellular location">
    <subcellularLocation>
        <location evidence="1 7">Membrane</location>
        <topology evidence="1 7">Single-pass type I membrane protein</topology>
    </subcellularLocation>
</comment>
<comment type="similarity">
    <text evidence="2 7">Belongs to the EMP24/GP25L family.</text>
</comment>
<name>W6V257_ECHGR</name>
<evidence type="ECO:0000313" key="12">
    <source>
        <dbReference type="Proteomes" id="UP000019149"/>
    </source>
</evidence>
<dbReference type="CTD" id="36336031"/>
<gene>
    <name evidence="11" type="ORF">EGR_00316</name>
</gene>
<dbReference type="OrthoDB" id="6257462at2759"/>
<feature type="chain" id="PRO_5004883286" evidence="9">
    <location>
        <begin position="19"/>
        <end position="217"/>
    </location>
</feature>
<dbReference type="Pfam" id="PF01105">
    <property type="entry name" value="EMP24_GP25L"/>
    <property type="match status" value="1"/>
</dbReference>
<dbReference type="Proteomes" id="UP000019149">
    <property type="component" value="Unassembled WGS sequence"/>
</dbReference>
<dbReference type="STRING" id="6210.W6V257"/>
<evidence type="ECO:0000256" key="3">
    <source>
        <dbReference type="ARBA" id="ARBA00022692"/>
    </source>
</evidence>
<dbReference type="RefSeq" id="XP_024356243.1">
    <property type="nucleotide sequence ID" value="XM_024489565.1"/>
</dbReference>
<keyword evidence="3 7" id="KW-0812">Transmembrane</keyword>
<keyword evidence="6 8" id="KW-0472">Membrane</keyword>
<dbReference type="PROSITE" id="PS50866">
    <property type="entry name" value="GOLD"/>
    <property type="match status" value="1"/>
</dbReference>
<accession>W6V257</accession>
<evidence type="ECO:0000256" key="4">
    <source>
        <dbReference type="ARBA" id="ARBA00022729"/>
    </source>
</evidence>
<keyword evidence="12" id="KW-1185">Reference proteome</keyword>
<evidence type="ECO:0000256" key="2">
    <source>
        <dbReference type="ARBA" id="ARBA00007104"/>
    </source>
</evidence>
<keyword evidence="4 9" id="KW-0732">Signal</keyword>
<dbReference type="KEGG" id="egl:EGR_00316"/>
<keyword evidence="5 8" id="KW-1133">Transmembrane helix</keyword>
<evidence type="ECO:0000256" key="9">
    <source>
        <dbReference type="SAM" id="SignalP"/>
    </source>
</evidence>
<sequence length="217" mass="24887">MSIISGALLCMLFAFTCGDPYIALKLRPNQMSCFQNDVASNVLTRVSYKMELLSAKSKNKEAENGPQLQVEVYDPMLSLILSREYTDSGKVYYTSDQPGIHRICISITTRFKNKKAQVSKKTLLDIQNIGAANYTALGLVEKYTNVQLEVRRALDSLDLITRWHDYMVKREQRFRQTTNAINWKIFVVGILQILLLLALGYWQVWSLKSYFIAKKLV</sequence>
<protein>
    <submittedName>
        <fullName evidence="11">Transmembrane emp24 domain-containing protein</fullName>
    </submittedName>
</protein>
<dbReference type="OMA" id="PGIHRIC"/>
<evidence type="ECO:0000259" key="10">
    <source>
        <dbReference type="PROSITE" id="PS50866"/>
    </source>
</evidence>
<feature type="signal peptide" evidence="9">
    <location>
        <begin position="1"/>
        <end position="18"/>
    </location>
</feature>
<evidence type="ECO:0000256" key="8">
    <source>
        <dbReference type="SAM" id="Phobius"/>
    </source>
</evidence>
<comment type="caution">
    <text evidence="11">The sequence shown here is derived from an EMBL/GenBank/DDBJ whole genome shotgun (WGS) entry which is preliminary data.</text>
</comment>
<evidence type="ECO:0000256" key="5">
    <source>
        <dbReference type="ARBA" id="ARBA00022989"/>
    </source>
</evidence>
<evidence type="ECO:0000256" key="7">
    <source>
        <dbReference type="RuleBase" id="RU003827"/>
    </source>
</evidence>
<dbReference type="GeneID" id="36336031"/>
<dbReference type="PANTHER" id="PTHR22811">
    <property type="entry name" value="TRANSMEMBRANE EMP24 DOMAIN-CONTAINING PROTEIN"/>
    <property type="match status" value="1"/>
</dbReference>
<dbReference type="GO" id="GO:0016020">
    <property type="term" value="C:membrane"/>
    <property type="evidence" value="ECO:0007669"/>
    <property type="project" value="UniProtKB-SubCell"/>
</dbReference>
<dbReference type="InterPro" id="IPR015720">
    <property type="entry name" value="Emp24-like"/>
</dbReference>
<dbReference type="SMART" id="SM01190">
    <property type="entry name" value="EMP24_GP25L"/>
    <property type="match status" value="1"/>
</dbReference>
<feature type="transmembrane region" description="Helical" evidence="8">
    <location>
        <begin position="183"/>
        <end position="205"/>
    </location>
</feature>
<reference evidence="11 12" key="1">
    <citation type="journal article" date="2013" name="Nat. Genet.">
        <title>The genome of the hydatid tapeworm Echinococcus granulosus.</title>
        <authorList>
            <person name="Zheng H."/>
            <person name="Zhang W."/>
            <person name="Zhang L."/>
            <person name="Zhang Z."/>
            <person name="Li J."/>
            <person name="Lu G."/>
            <person name="Zhu Y."/>
            <person name="Wang Y."/>
            <person name="Huang Y."/>
            <person name="Liu J."/>
            <person name="Kang H."/>
            <person name="Chen J."/>
            <person name="Wang L."/>
            <person name="Chen A."/>
            <person name="Yu S."/>
            <person name="Gao Z."/>
            <person name="Jin L."/>
            <person name="Gu W."/>
            <person name="Wang Z."/>
            <person name="Zhao L."/>
            <person name="Shi B."/>
            <person name="Wen H."/>
            <person name="Lin R."/>
            <person name="Jones M.K."/>
            <person name="Brejova B."/>
            <person name="Vinar T."/>
            <person name="Zhao G."/>
            <person name="McManus D.P."/>
            <person name="Chen Z."/>
            <person name="Zhou Y."/>
            <person name="Wang S."/>
        </authorList>
    </citation>
    <scope>NUCLEOTIDE SEQUENCE [LARGE SCALE GENOMIC DNA]</scope>
</reference>
<feature type="domain" description="GOLD" evidence="10">
    <location>
        <begin position="31"/>
        <end position="152"/>
    </location>
</feature>
<dbReference type="InterPro" id="IPR009038">
    <property type="entry name" value="GOLD_dom"/>
</dbReference>
<dbReference type="EMBL" id="APAU02000001">
    <property type="protein sequence ID" value="EUB65047.1"/>
    <property type="molecule type" value="Genomic_DNA"/>
</dbReference>
<proteinExistence type="inferred from homology"/>
<dbReference type="AlphaFoldDB" id="W6V257"/>
<organism evidence="11 12">
    <name type="scientific">Echinococcus granulosus</name>
    <name type="common">Hydatid tapeworm</name>
    <dbReference type="NCBI Taxonomy" id="6210"/>
    <lineage>
        <taxon>Eukaryota</taxon>
        <taxon>Metazoa</taxon>
        <taxon>Spiralia</taxon>
        <taxon>Lophotrochozoa</taxon>
        <taxon>Platyhelminthes</taxon>
        <taxon>Cestoda</taxon>
        <taxon>Eucestoda</taxon>
        <taxon>Cyclophyllidea</taxon>
        <taxon>Taeniidae</taxon>
        <taxon>Echinococcus</taxon>
        <taxon>Echinococcus granulosus group</taxon>
    </lineage>
</organism>